<dbReference type="Pfam" id="PF00528">
    <property type="entry name" value="BPD_transp_1"/>
    <property type="match status" value="1"/>
</dbReference>
<comment type="similarity">
    <text evidence="7">Belongs to the binding-protein-dependent transport system permease family.</text>
</comment>
<feature type="domain" description="ABC transmembrane type-1" evidence="8">
    <location>
        <begin position="67"/>
        <end position="258"/>
    </location>
</feature>
<protein>
    <submittedName>
        <fullName evidence="9">ABC transporter permease</fullName>
    </submittedName>
</protein>
<dbReference type="EMBL" id="NMVO01000002">
    <property type="protein sequence ID" value="OYO16717.1"/>
    <property type="molecule type" value="Genomic_DNA"/>
</dbReference>
<feature type="transmembrane region" description="Helical" evidence="7">
    <location>
        <begin position="233"/>
        <end position="257"/>
    </location>
</feature>
<keyword evidence="10" id="KW-1185">Reference proteome</keyword>
<dbReference type="PANTHER" id="PTHR43744:SF12">
    <property type="entry name" value="ABC TRANSPORTER PERMEASE PROTEIN MG189-RELATED"/>
    <property type="match status" value="1"/>
</dbReference>
<dbReference type="PROSITE" id="PS50928">
    <property type="entry name" value="ABC_TM1"/>
    <property type="match status" value="1"/>
</dbReference>
<reference evidence="9 10" key="1">
    <citation type="submission" date="2017-07" db="EMBL/GenBank/DDBJ databases">
        <title>Draft whole genome sequences of clinical Proprionibacteriaceae strains.</title>
        <authorList>
            <person name="Bernier A.-M."/>
            <person name="Bernard K."/>
            <person name="Domingo M.-C."/>
        </authorList>
    </citation>
    <scope>NUCLEOTIDE SEQUENCE [LARGE SCALE GENOMIC DNA]</scope>
    <source>
        <strain evidence="9 10">NML 030167</strain>
    </source>
</reference>
<proteinExistence type="inferred from homology"/>
<dbReference type="InterPro" id="IPR035906">
    <property type="entry name" value="MetI-like_sf"/>
</dbReference>
<dbReference type="PANTHER" id="PTHR43744">
    <property type="entry name" value="ABC TRANSPORTER PERMEASE PROTEIN MG189-RELATED-RELATED"/>
    <property type="match status" value="1"/>
</dbReference>
<dbReference type="InterPro" id="IPR000515">
    <property type="entry name" value="MetI-like"/>
</dbReference>
<evidence type="ECO:0000256" key="5">
    <source>
        <dbReference type="ARBA" id="ARBA00022989"/>
    </source>
</evidence>
<keyword evidence="5 7" id="KW-1133">Transmembrane helix</keyword>
<feature type="transmembrane region" description="Helical" evidence="7">
    <location>
        <begin position="105"/>
        <end position="126"/>
    </location>
</feature>
<sequence length="272" mass="29841">MGARRNYLGGAFGVLWLLVILLPIYYVVITAFKPLSTYMGGNPFALPSPPSLENFQAVVEAGFGSYLANSLIVVLGSVVPLVLIAFMASYAIIRGVGWPFSVTRRLFLLGLAIPVQATIVPVYLMIIEMGLYDTLPALMLPAIAFGLPLTILILSNSLRDVPKELFESMMVDGCSEWQMMWRLAFPMVRPALVTVGVYQALMQWNGFLFPLILTQSPERRTLPLFLWNFQGEFATNIPAVLAAVFVSSLPIVFLYAVGRRQLVAGMTAGVGK</sequence>
<dbReference type="Gene3D" id="1.10.3720.10">
    <property type="entry name" value="MetI-like"/>
    <property type="match status" value="1"/>
</dbReference>
<dbReference type="GO" id="GO:0055085">
    <property type="term" value="P:transmembrane transport"/>
    <property type="evidence" value="ECO:0007669"/>
    <property type="project" value="InterPro"/>
</dbReference>
<feature type="transmembrane region" description="Helical" evidence="7">
    <location>
        <begin position="7"/>
        <end position="29"/>
    </location>
</feature>
<gene>
    <name evidence="9" type="ORF">CGZ94_03530</name>
</gene>
<evidence type="ECO:0000259" key="8">
    <source>
        <dbReference type="PROSITE" id="PS50928"/>
    </source>
</evidence>
<dbReference type="OrthoDB" id="61122at2"/>
<name>A0A255GLK1_9ACTN</name>
<evidence type="ECO:0000313" key="9">
    <source>
        <dbReference type="EMBL" id="OYO16717.1"/>
    </source>
</evidence>
<feature type="transmembrane region" description="Helical" evidence="7">
    <location>
        <begin position="179"/>
        <end position="201"/>
    </location>
</feature>
<evidence type="ECO:0000256" key="3">
    <source>
        <dbReference type="ARBA" id="ARBA00022475"/>
    </source>
</evidence>
<keyword evidence="4 7" id="KW-0812">Transmembrane</keyword>
<evidence type="ECO:0000256" key="1">
    <source>
        <dbReference type="ARBA" id="ARBA00004651"/>
    </source>
</evidence>
<dbReference type="AlphaFoldDB" id="A0A255GLK1"/>
<feature type="transmembrane region" description="Helical" evidence="7">
    <location>
        <begin position="71"/>
        <end position="93"/>
    </location>
</feature>
<keyword evidence="3" id="KW-1003">Cell membrane</keyword>
<keyword evidence="2 7" id="KW-0813">Transport</keyword>
<comment type="subcellular location">
    <subcellularLocation>
        <location evidence="1 7">Cell membrane</location>
        <topology evidence="1 7">Multi-pass membrane protein</topology>
    </subcellularLocation>
</comment>
<organism evidence="9 10">
    <name type="scientific">Enemella evansiae</name>
    <dbReference type="NCBI Taxonomy" id="2016499"/>
    <lineage>
        <taxon>Bacteria</taxon>
        <taxon>Bacillati</taxon>
        <taxon>Actinomycetota</taxon>
        <taxon>Actinomycetes</taxon>
        <taxon>Propionibacteriales</taxon>
        <taxon>Propionibacteriaceae</taxon>
        <taxon>Enemella</taxon>
    </lineage>
</organism>
<dbReference type="RefSeq" id="WP_094404758.1">
    <property type="nucleotide sequence ID" value="NZ_NMVO01000002.1"/>
</dbReference>
<evidence type="ECO:0000313" key="10">
    <source>
        <dbReference type="Proteomes" id="UP000215896"/>
    </source>
</evidence>
<evidence type="ECO:0000256" key="6">
    <source>
        <dbReference type="ARBA" id="ARBA00023136"/>
    </source>
</evidence>
<dbReference type="Proteomes" id="UP000215896">
    <property type="component" value="Unassembled WGS sequence"/>
</dbReference>
<keyword evidence="6 7" id="KW-0472">Membrane</keyword>
<accession>A0A255GLK1</accession>
<comment type="caution">
    <text evidence="9">The sequence shown here is derived from an EMBL/GenBank/DDBJ whole genome shotgun (WGS) entry which is preliminary data.</text>
</comment>
<dbReference type="SUPFAM" id="SSF161098">
    <property type="entry name" value="MetI-like"/>
    <property type="match status" value="1"/>
</dbReference>
<dbReference type="CDD" id="cd06261">
    <property type="entry name" value="TM_PBP2"/>
    <property type="match status" value="1"/>
</dbReference>
<feature type="transmembrane region" description="Helical" evidence="7">
    <location>
        <begin position="138"/>
        <end position="158"/>
    </location>
</feature>
<evidence type="ECO:0000256" key="4">
    <source>
        <dbReference type="ARBA" id="ARBA00022692"/>
    </source>
</evidence>
<evidence type="ECO:0000256" key="7">
    <source>
        <dbReference type="RuleBase" id="RU363032"/>
    </source>
</evidence>
<evidence type="ECO:0000256" key="2">
    <source>
        <dbReference type="ARBA" id="ARBA00022448"/>
    </source>
</evidence>
<dbReference type="GO" id="GO:0005886">
    <property type="term" value="C:plasma membrane"/>
    <property type="evidence" value="ECO:0007669"/>
    <property type="project" value="UniProtKB-SubCell"/>
</dbReference>